<dbReference type="GO" id="GO:0005886">
    <property type="term" value="C:plasma membrane"/>
    <property type="evidence" value="ECO:0007669"/>
    <property type="project" value="UniProtKB-SubCell"/>
</dbReference>
<feature type="region of interest" description="Disordered" evidence="9">
    <location>
        <begin position="366"/>
        <end position="390"/>
    </location>
</feature>
<keyword evidence="8" id="KW-0807">Transducer</keyword>
<evidence type="ECO:0000256" key="10">
    <source>
        <dbReference type="SAM" id="Phobius"/>
    </source>
</evidence>
<dbReference type="GO" id="GO:0007268">
    <property type="term" value="P:chemical synaptic transmission"/>
    <property type="evidence" value="ECO:0007669"/>
    <property type="project" value="TreeGrafter"/>
</dbReference>
<dbReference type="InterPro" id="IPR017452">
    <property type="entry name" value="GPCR_Rhodpsn_7TM"/>
</dbReference>
<accession>A0A6P8HF96</accession>
<feature type="transmembrane region" description="Helical" evidence="10">
    <location>
        <begin position="142"/>
        <end position="163"/>
    </location>
</feature>
<evidence type="ECO:0000313" key="12">
    <source>
        <dbReference type="Proteomes" id="UP000515163"/>
    </source>
</evidence>
<organism evidence="12 13">
    <name type="scientific">Actinia tenebrosa</name>
    <name type="common">Australian red waratah sea anemone</name>
    <dbReference type="NCBI Taxonomy" id="6105"/>
    <lineage>
        <taxon>Eukaryota</taxon>
        <taxon>Metazoa</taxon>
        <taxon>Cnidaria</taxon>
        <taxon>Anthozoa</taxon>
        <taxon>Hexacorallia</taxon>
        <taxon>Actiniaria</taxon>
        <taxon>Actiniidae</taxon>
        <taxon>Actinia</taxon>
    </lineage>
</organism>
<feature type="transmembrane region" description="Helical" evidence="10">
    <location>
        <begin position="291"/>
        <end position="317"/>
    </location>
</feature>
<feature type="transmembrane region" description="Helical" evidence="10">
    <location>
        <begin position="251"/>
        <end position="271"/>
    </location>
</feature>
<evidence type="ECO:0000259" key="11">
    <source>
        <dbReference type="PROSITE" id="PS50262"/>
    </source>
</evidence>
<dbReference type="GO" id="GO:0045202">
    <property type="term" value="C:synapse"/>
    <property type="evidence" value="ECO:0007669"/>
    <property type="project" value="GOC"/>
</dbReference>
<dbReference type="RefSeq" id="XP_031551250.1">
    <property type="nucleotide sequence ID" value="XM_031695390.1"/>
</dbReference>
<keyword evidence="6 10" id="KW-0472">Membrane</keyword>
<evidence type="ECO:0000256" key="8">
    <source>
        <dbReference type="ARBA" id="ARBA00023224"/>
    </source>
</evidence>
<feature type="transmembrane region" description="Helical" evidence="10">
    <location>
        <begin position="29"/>
        <end position="50"/>
    </location>
</feature>
<keyword evidence="2" id="KW-1003">Cell membrane</keyword>
<dbReference type="GeneID" id="116288587"/>
<dbReference type="Gene3D" id="1.20.1070.10">
    <property type="entry name" value="Rhodopsin 7-helix transmembrane proteins"/>
    <property type="match status" value="1"/>
</dbReference>
<feature type="domain" description="G-protein coupled receptors family 1 profile" evidence="11">
    <location>
        <begin position="40"/>
        <end position="314"/>
    </location>
</feature>
<dbReference type="GO" id="GO:0030594">
    <property type="term" value="F:neurotransmitter receptor activity"/>
    <property type="evidence" value="ECO:0007669"/>
    <property type="project" value="TreeGrafter"/>
</dbReference>
<dbReference type="GO" id="GO:0007187">
    <property type="term" value="P:G protein-coupled receptor signaling pathway, coupled to cyclic nucleotide second messenger"/>
    <property type="evidence" value="ECO:0007669"/>
    <property type="project" value="TreeGrafter"/>
</dbReference>
<dbReference type="Proteomes" id="UP000515163">
    <property type="component" value="Unplaced"/>
</dbReference>
<dbReference type="CDD" id="cd14967">
    <property type="entry name" value="7tmA_amine_R-like"/>
    <property type="match status" value="1"/>
</dbReference>
<evidence type="ECO:0000313" key="13">
    <source>
        <dbReference type="RefSeq" id="XP_031551250.1"/>
    </source>
</evidence>
<keyword evidence="5" id="KW-0297">G-protein coupled receptor</keyword>
<comment type="subcellular location">
    <subcellularLocation>
        <location evidence="1">Cell membrane</location>
        <topology evidence="1">Multi-pass membrane protein</topology>
    </subcellularLocation>
</comment>
<dbReference type="PRINTS" id="PR00237">
    <property type="entry name" value="GPCRRHODOPSN"/>
</dbReference>
<feature type="transmembrane region" description="Helical" evidence="10">
    <location>
        <begin position="98"/>
        <end position="121"/>
    </location>
</feature>
<dbReference type="KEGG" id="aten:116288587"/>
<proteinExistence type="predicted"/>
<evidence type="ECO:0000256" key="5">
    <source>
        <dbReference type="ARBA" id="ARBA00023040"/>
    </source>
</evidence>
<evidence type="ECO:0000256" key="3">
    <source>
        <dbReference type="ARBA" id="ARBA00022692"/>
    </source>
</evidence>
<evidence type="ECO:0000256" key="2">
    <source>
        <dbReference type="ARBA" id="ARBA00022475"/>
    </source>
</evidence>
<dbReference type="InParanoid" id="A0A6P8HF96"/>
<keyword evidence="7" id="KW-0675">Receptor</keyword>
<feature type="transmembrane region" description="Helical" evidence="10">
    <location>
        <begin position="183"/>
        <end position="207"/>
    </location>
</feature>
<dbReference type="SMART" id="SM01381">
    <property type="entry name" value="7TM_GPCR_Srsx"/>
    <property type="match status" value="1"/>
</dbReference>
<evidence type="ECO:0000256" key="6">
    <source>
        <dbReference type="ARBA" id="ARBA00023136"/>
    </source>
</evidence>
<dbReference type="FunFam" id="1.20.1070.10:FF:000621">
    <property type="entry name" value="Predicted protein"/>
    <property type="match status" value="1"/>
</dbReference>
<reference evidence="13" key="1">
    <citation type="submission" date="2025-08" db="UniProtKB">
        <authorList>
            <consortium name="RefSeq"/>
        </authorList>
    </citation>
    <scope>IDENTIFICATION</scope>
    <source>
        <tissue evidence="13">Tentacle</tissue>
    </source>
</reference>
<evidence type="ECO:0000256" key="1">
    <source>
        <dbReference type="ARBA" id="ARBA00004651"/>
    </source>
</evidence>
<dbReference type="PANTHER" id="PTHR24247:SF202">
    <property type="entry name" value="5-HYDROXYTRYPTAMINE RECEPTOR 1"/>
    <property type="match status" value="1"/>
</dbReference>
<dbReference type="GO" id="GO:0004993">
    <property type="term" value="F:G protein-coupled serotonin receptor activity"/>
    <property type="evidence" value="ECO:0007669"/>
    <property type="project" value="TreeGrafter"/>
</dbReference>
<evidence type="ECO:0000256" key="4">
    <source>
        <dbReference type="ARBA" id="ARBA00022989"/>
    </source>
</evidence>
<dbReference type="FunCoup" id="A0A6P8HF96">
    <property type="interactions" value="851"/>
</dbReference>
<dbReference type="AlphaFoldDB" id="A0A6P8HF96"/>
<keyword evidence="4 10" id="KW-1133">Transmembrane helix</keyword>
<dbReference type="PANTHER" id="PTHR24247">
    <property type="entry name" value="5-HYDROXYTRYPTAMINE RECEPTOR"/>
    <property type="match status" value="1"/>
</dbReference>
<keyword evidence="12" id="KW-1185">Reference proteome</keyword>
<gene>
    <name evidence="13" type="primary">LOC116288587</name>
</gene>
<evidence type="ECO:0000256" key="7">
    <source>
        <dbReference type="ARBA" id="ARBA00023170"/>
    </source>
</evidence>
<keyword evidence="3 10" id="KW-0812">Transmembrane</keyword>
<dbReference type="GO" id="GO:0030425">
    <property type="term" value="C:dendrite"/>
    <property type="evidence" value="ECO:0007669"/>
    <property type="project" value="TreeGrafter"/>
</dbReference>
<sequence length="390" mass="43313">MSSDSVNATTGLDSCSERTSGSFAVQTGFLLIILVITLVGNFTVCITVFISQSLHSFTNYIVASLAVSDLMVGSLSLPFRIHQTLHNTKWCLGEGACQFWVCIDLFCCCASIGNLALISVDRFLATMYPLTYQDLLSKTTKIAMISIVWLYSIIVASSGLVNWTIPNQPVVFIDDGCFKKDKYFYTFASCLGFFLPLTIIIIAYSYVFKVAIGHWRAIRRLTVPALPAIGLNTTSNQRIALTREIKAAKTLAIVVGAFVVCWAPFFIILMAKFWCLTCFQDYGDATKRGLIMFANITFVYTLPNINSTLNPFIYVIFSKKLRQAFVRFFEVLSSKIRGTGAVRPRENSSVSELGVQNAFSRMYGKYGETQDTKQAGKQRTGDQRPGVSET</sequence>
<dbReference type="SUPFAM" id="SSF81321">
    <property type="entry name" value="Family A G protein-coupled receptor-like"/>
    <property type="match status" value="1"/>
</dbReference>
<dbReference type="OrthoDB" id="5977853at2759"/>
<dbReference type="InterPro" id="IPR000276">
    <property type="entry name" value="GPCR_Rhodpsn"/>
</dbReference>
<evidence type="ECO:0000256" key="9">
    <source>
        <dbReference type="SAM" id="MobiDB-lite"/>
    </source>
</evidence>
<name>A0A6P8HF96_ACTTE</name>
<dbReference type="PROSITE" id="PS50262">
    <property type="entry name" value="G_PROTEIN_RECEP_F1_2"/>
    <property type="match status" value="1"/>
</dbReference>
<protein>
    <submittedName>
        <fullName evidence="13">Octopamine receptor-like</fullName>
    </submittedName>
</protein>
<dbReference type="Pfam" id="PF00001">
    <property type="entry name" value="7tm_1"/>
    <property type="match status" value="1"/>
</dbReference>